<dbReference type="InterPro" id="IPR043703">
    <property type="entry name" value="Lipid_II_synth_MurT"/>
</dbReference>
<dbReference type="Proteomes" id="UP001589532">
    <property type="component" value="Unassembled WGS sequence"/>
</dbReference>
<keyword evidence="1" id="KW-0479">Metal-binding</keyword>
<evidence type="ECO:0000313" key="6">
    <source>
        <dbReference type="Proteomes" id="UP001589532"/>
    </source>
</evidence>
<dbReference type="InterPro" id="IPR036565">
    <property type="entry name" value="Mur-like_cat_sf"/>
</dbReference>
<keyword evidence="1" id="KW-0961">Cell wall biogenesis/degradation</keyword>
<evidence type="ECO:0000256" key="2">
    <source>
        <dbReference type="SAM" id="SignalP"/>
    </source>
</evidence>
<dbReference type="RefSeq" id="WP_344990571.1">
    <property type="nucleotide sequence ID" value="NZ_BAAAXV010000005.1"/>
</dbReference>
<comment type="catalytic activity">
    <reaction evidence="1">
        <text>beta-D-GlcNAc-(1-&gt;4)-Mur2Ac(oyl-L-Ala-gamma-D-Glu-L-Lys-D-Ala-D-Ala)-di-trans,octa-cis-undecaprenyl diphosphate + L-glutamine + ATP + H2O = beta-D-GlcNAc-(1-&gt;4)-Mur2Ac(oyl-L-Ala-D-isoglutaminyl-L-Lys-D-Ala-D-Ala)-di-trans,octa-cis-undecaprenyl diphosphate + L-glutamate + ADP + phosphate + H(+)</text>
        <dbReference type="Rhea" id="RHEA:57928"/>
        <dbReference type="ChEBI" id="CHEBI:15377"/>
        <dbReference type="ChEBI" id="CHEBI:15378"/>
        <dbReference type="ChEBI" id="CHEBI:29985"/>
        <dbReference type="ChEBI" id="CHEBI:30616"/>
        <dbReference type="ChEBI" id="CHEBI:43474"/>
        <dbReference type="ChEBI" id="CHEBI:58359"/>
        <dbReference type="ChEBI" id="CHEBI:60033"/>
        <dbReference type="ChEBI" id="CHEBI:62233"/>
        <dbReference type="ChEBI" id="CHEBI:456216"/>
        <dbReference type="EC" id="6.3.5.13"/>
    </reaction>
</comment>
<keyword evidence="1" id="KW-0862">Zinc</keyword>
<gene>
    <name evidence="1" type="primary">murT</name>
    <name evidence="5" type="ORF">ACFFSA_36685</name>
</gene>
<name>A0ABV5SC33_9ACTN</name>
<keyword evidence="1" id="KW-0573">Peptidoglycan synthesis</keyword>
<organism evidence="5 6">
    <name type="scientific">Nonomuraea helvata</name>
    <dbReference type="NCBI Taxonomy" id="37484"/>
    <lineage>
        <taxon>Bacteria</taxon>
        <taxon>Bacillati</taxon>
        <taxon>Actinomycetota</taxon>
        <taxon>Actinomycetes</taxon>
        <taxon>Streptosporangiales</taxon>
        <taxon>Streptosporangiaceae</taxon>
        <taxon>Nonomuraea</taxon>
    </lineage>
</organism>
<keyword evidence="1" id="KW-0067">ATP-binding</keyword>
<protein>
    <recommendedName>
        <fullName evidence="1">Lipid II isoglutaminyl synthase (glutamine-hydrolyzing) subunit MurT</fullName>
        <ecNumber evidence="1">6.3.5.13</ecNumber>
    </recommendedName>
</protein>
<dbReference type="PANTHER" id="PTHR23135:SF7">
    <property type="entry name" value="LIPID II ISOGLUTAMINYL SYNTHASE (GLUTAMINE-HYDROLYZING) SUBUNIT MURT"/>
    <property type="match status" value="1"/>
</dbReference>
<dbReference type="SUPFAM" id="SSF53623">
    <property type="entry name" value="MurD-like peptide ligases, catalytic domain"/>
    <property type="match status" value="1"/>
</dbReference>
<dbReference type="HAMAP" id="MF_02214">
    <property type="entry name" value="Lipid_II_synth_MurT"/>
    <property type="match status" value="1"/>
</dbReference>
<feature type="domain" description="Lipid II isoglutaminyl synthase (glutamine-hydrolyzing) subunit MurT C-terminal" evidence="4">
    <location>
        <begin position="296"/>
        <end position="393"/>
    </location>
</feature>
<dbReference type="EMBL" id="JBHMBW010000049">
    <property type="protein sequence ID" value="MFB9628643.1"/>
    <property type="molecule type" value="Genomic_DNA"/>
</dbReference>
<comment type="catalytic activity">
    <reaction evidence="1">
        <text>beta-D-GlcNAc-(1-&gt;4)-Mur2Ac(oyl-L-Ala-gamma-D-O-P-Glu-L-Lys-D-Ala-D-Ala)-di-trans,octa-cis-undecaprenyl diphosphate + NH4(+) = beta-D-GlcNAc-(1-&gt;4)-Mur2Ac(oyl-L-Ala-D-isoglutaminyl-L-Lys-D-Ala-D-Ala)-di-trans,octa-cis-undecaprenyl diphosphate + phosphate + H(+)</text>
        <dbReference type="Rhea" id="RHEA:57932"/>
        <dbReference type="ChEBI" id="CHEBI:15378"/>
        <dbReference type="ChEBI" id="CHEBI:28938"/>
        <dbReference type="ChEBI" id="CHEBI:43474"/>
        <dbReference type="ChEBI" id="CHEBI:62233"/>
        <dbReference type="ChEBI" id="CHEBI:143132"/>
    </reaction>
</comment>
<feature type="active site" evidence="1">
    <location>
        <position position="329"/>
    </location>
</feature>
<dbReference type="Pfam" id="PF08245">
    <property type="entry name" value="Mur_ligase_M"/>
    <property type="match status" value="1"/>
</dbReference>
<dbReference type="PANTHER" id="PTHR23135">
    <property type="entry name" value="MUR LIGASE FAMILY MEMBER"/>
    <property type="match status" value="1"/>
</dbReference>
<keyword evidence="2" id="KW-0732">Signal</keyword>
<evidence type="ECO:0000313" key="5">
    <source>
        <dbReference type="EMBL" id="MFB9628643.1"/>
    </source>
</evidence>
<keyword evidence="1" id="KW-0133">Cell shape</keyword>
<keyword evidence="6" id="KW-1185">Reference proteome</keyword>
<dbReference type="InterPro" id="IPR013221">
    <property type="entry name" value="Mur_ligase_cen"/>
</dbReference>
<feature type="binding site" evidence="1">
    <location>
        <position position="211"/>
    </location>
    <ligand>
        <name>Zn(2+)</name>
        <dbReference type="ChEBI" id="CHEBI:29105"/>
    </ligand>
</feature>
<keyword evidence="1" id="KW-0547">Nucleotide-binding</keyword>
<feature type="binding site" evidence="1">
    <location>
        <position position="194"/>
    </location>
    <ligand>
        <name>Zn(2+)</name>
        <dbReference type="ChEBI" id="CHEBI:29105"/>
    </ligand>
</feature>
<evidence type="ECO:0000259" key="3">
    <source>
        <dbReference type="Pfam" id="PF08245"/>
    </source>
</evidence>
<feature type="binding site" evidence="1">
    <location>
        <position position="208"/>
    </location>
    <ligand>
        <name>Zn(2+)</name>
        <dbReference type="ChEBI" id="CHEBI:29105"/>
    </ligand>
</feature>
<dbReference type="Gene3D" id="3.40.1190.10">
    <property type="entry name" value="Mur-like, catalytic domain"/>
    <property type="match status" value="1"/>
</dbReference>
<comment type="catalytic activity">
    <reaction evidence="1">
        <text>beta-D-GlcNAc-(1-&gt;4)-Mur2Ac(oyl-L-Ala-gamma-D-Glu-L-Lys-D-Ala-D-Ala)-di-trans,octa-cis-undecaprenyl diphosphate + ATP = beta-D-GlcNAc-(1-&gt;4)-Mur2Ac(oyl-L-Ala-gamma-D-O-P-Glu-L-Lys-D-Ala-D-Ala)-di-trans,octa-cis-undecaprenyl diphosphate + ADP</text>
        <dbReference type="Rhea" id="RHEA:59488"/>
        <dbReference type="ChEBI" id="CHEBI:30616"/>
        <dbReference type="ChEBI" id="CHEBI:60033"/>
        <dbReference type="ChEBI" id="CHEBI:143132"/>
        <dbReference type="ChEBI" id="CHEBI:456216"/>
    </reaction>
</comment>
<comment type="subunit">
    <text evidence="1">Forms a heterodimer with GatD.</text>
</comment>
<dbReference type="EC" id="6.3.5.13" evidence="1"/>
<feature type="signal peptide" evidence="2">
    <location>
        <begin position="1"/>
        <end position="19"/>
    </location>
</feature>
<keyword evidence="1 5" id="KW-0436">Ligase</keyword>
<feature type="domain" description="Mur ligase central" evidence="3">
    <location>
        <begin position="53"/>
        <end position="258"/>
    </location>
</feature>
<reference evidence="5 6" key="1">
    <citation type="submission" date="2024-09" db="EMBL/GenBank/DDBJ databases">
        <authorList>
            <person name="Sun Q."/>
            <person name="Mori K."/>
        </authorList>
    </citation>
    <scope>NUCLEOTIDE SEQUENCE [LARGE SCALE GENOMIC DNA]</scope>
    <source>
        <strain evidence="5 6">JCM 3143</strain>
    </source>
</reference>
<comment type="pathway">
    <text evidence="1">Cell wall biogenesis; peptidoglycan biosynthesis.</text>
</comment>
<comment type="caution">
    <text evidence="5">The sequence shown here is derived from an EMBL/GenBank/DDBJ whole genome shotgun (WGS) entry which is preliminary data.</text>
</comment>
<feature type="chain" id="PRO_5046437209" description="Lipid II isoglutaminyl synthase (glutamine-hydrolyzing) subunit MurT" evidence="2">
    <location>
        <begin position="20"/>
        <end position="413"/>
    </location>
</feature>
<evidence type="ECO:0000256" key="1">
    <source>
        <dbReference type="HAMAP-Rule" id="MF_02214"/>
    </source>
</evidence>
<proteinExistence type="inferred from homology"/>
<comment type="similarity">
    <text evidence="1">Belongs to the MurCDEF family. MurT subfamily.</text>
</comment>
<feature type="binding site" evidence="1">
    <location>
        <position position="191"/>
    </location>
    <ligand>
        <name>Zn(2+)</name>
        <dbReference type="ChEBI" id="CHEBI:29105"/>
    </ligand>
</feature>
<dbReference type="InterPro" id="IPR013564">
    <property type="entry name" value="MurT_C"/>
</dbReference>
<accession>A0ABV5SC33</accession>
<evidence type="ECO:0000259" key="4">
    <source>
        <dbReference type="Pfam" id="PF08353"/>
    </source>
</evidence>
<comment type="function">
    <text evidence="1">The lipid II isoglutaminyl synthase complex catalyzes the formation of alpha-D-isoglutamine in the cell wall lipid II stem peptide. The MurT subunit catalyzes the ATP-dependent amidation of D-glutamate residue of lipid II, converting it to an isoglutamine residue.</text>
</comment>
<dbReference type="Pfam" id="PF08353">
    <property type="entry name" value="MurT_C"/>
    <property type="match status" value="1"/>
</dbReference>
<dbReference type="GO" id="GO:0016874">
    <property type="term" value="F:ligase activity"/>
    <property type="evidence" value="ECO:0007669"/>
    <property type="project" value="UniProtKB-KW"/>
</dbReference>
<sequence length="413" mass="44555">MRLRLAVLAGRACAAYFRAASLPGSGTIAGRVVLALAPDALLRLTASRAVVLVSGTNGKTTTTRMICEALRGTGRVASNDTGANMPAGLVTALVLQRRTGYAVLEVDERYLALACAQTRPAAVVLLNLSRDQLDRNPETALVARAWREIPHGPATRVVANCDDPNVYWAAARSPLVTWVSMGDAWHDAWWCPACGQPLTREASGTWACLGCGLERPDPDWLAEGRCVTCVRTGESYKPELRLPGRVNVANAAMALAVAASLGQPVEPTVTALEGVESIAGRYGVTEMCGRRVRLLLAKNPASWAEIFRMIKHSPGVLLVLNARELDGQDTSWIWDVDFRELAGQTVLVTGERRLDLAVRLDLAEVEFKLVSSLEEACALAPTGPLDVVANYTAFLDLVRRFGPGSTRTWSRRT</sequence>